<protein>
    <submittedName>
        <fullName evidence="1">Uncharacterized protein</fullName>
    </submittedName>
</protein>
<organism evidence="1 2">
    <name type="scientific">Pleurodeles waltl</name>
    <name type="common">Iberian ribbed newt</name>
    <dbReference type="NCBI Taxonomy" id="8319"/>
    <lineage>
        <taxon>Eukaryota</taxon>
        <taxon>Metazoa</taxon>
        <taxon>Chordata</taxon>
        <taxon>Craniata</taxon>
        <taxon>Vertebrata</taxon>
        <taxon>Euteleostomi</taxon>
        <taxon>Amphibia</taxon>
        <taxon>Batrachia</taxon>
        <taxon>Caudata</taxon>
        <taxon>Salamandroidea</taxon>
        <taxon>Salamandridae</taxon>
        <taxon>Pleurodelinae</taxon>
        <taxon>Pleurodeles</taxon>
    </lineage>
</organism>
<sequence>MDKRKTAVTAAALTQQTMTIGSVLERAVEIISKATALVGRPLSLDIGLLATNDGDCGSDSLLVSSDPGVDSMDTHILNTDHVRADSDVGDLGYLPAWLPDSNVIVPLPYLLCMAEILEAYLLGFGYQLGAMFNFLKQQTIAFKLY</sequence>
<keyword evidence="2" id="KW-1185">Reference proteome</keyword>
<gene>
    <name evidence="1" type="ORF">NDU88_001208</name>
</gene>
<accession>A0AAV7MN21</accession>
<evidence type="ECO:0000313" key="2">
    <source>
        <dbReference type="Proteomes" id="UP001066276"/>
    </source>
</evidence>
<dbReference type="EMBL" id="JANPWB010000013">
    <property type="protein sequence ID" value="KAJ1103787.1"/>
    <property type="molecule type" value="Genomic_DNA"/>
</dbReference>
<comment type="caution">
    <text evidence="1">The sequence shown here is derived from an EMBL/GenBank/DDBJ whole genome shotgun (WGS) entry which is preliminary data.</text>
</comment>
<dbReference type="Proteomes" id="UP001066276">
    <property type="component" value="Chromosome 9"/>
</dbReference>
<evidence type="ECO:0000313" key="1">
    <source>
        <dbReference type="EMBL" id="KAJ1103787.1"/>
    </source>
</evidence>
<name>A0AAV7MN21_PLEWA</name>
<reference evidence="1" key="1">
    <citation type="journal article" date="2022" name="bioRxiv">
        <title>Sequencing and chromosome-scale assembly of the giantPleurodeles waltlgenome.</title>
        <authorList>
            <person name="Brown T."/>
            <person name="Elewa A."/>
            <person name="Iarovenko S."/>
            <person name="Subramanian E."/>
            <person name="Araus A.J."/>
            <person name="Petzold A."/>
            <person name="Susuki M."/>
            <person name="Suzuki K.-i.T."/>
            <person name="Hayashi T."/>
            <person name="Toyoda A."/>
            <person name="Oliveira C."/>
            <person name="Osipova E."/>
            <person name="Leigh N.D."/>
            <person name="Simon A."/>
            <person name="Yun M.H."/>
        </authorList>
    </citation>
    <scope>NUCLEOTIDE SEQUENCE</scope>
    <source>
        <strain evidence="1">20211129_DDA</strain>
        <tissue evidence="1">Liver</tissue>
    </source>
</reference>
<dbReference type="AlphaFoldDB" id="A0AAV7MN21"/>
<proteinExistence type="predicted"/>